<dbReference type="AlphaFoldDB" id="A0A162WMW2"/>
<feature type="chain" id="PRO_5007840636" description="ABM domain-containing protein" evidence="1">
    <location>
        <begin position="26"/>
        <end position="235"/>
    </location>
</feature>
<evidence type="ECO:0008006" key="4">
    <source>
        <dbReference type="Google" id="ProtNLM"/>
    </source>
</evidence>
<evidence type="ECO:0000256" key="1">
    <source>
        <dbReference type="SAM" id="SignalP"/>
    </source>
</evidence>
<reference evidence="2 3" key="1">
    <citation type="submission" date="2016-01" db="EMBL/GenBank/DDBJ databases">
        <title>The draft genome sequence of Aquimarina sp. RZW4-3-2.</title>
        <authorList>
            <person name="Wang Y."/>
        </authorList>
    </citation>
    <scope>NUCLEOTIDE SEQUENCE [LARGE SCALE GENOMIC DNA]</scope>
    <source>
        <strain evidence="2 3">RZW4-3-2</strain>
    </source>
</reference>
<keyword evidence="3" id="KW-1185">Reference proteome</keyword>
<evidence type="ECO:0000313" key="3">
    <source>
        <dbReference type="Proteomes" id="UP000076715"/>
    </source>
</evidence>
<dbReference type="STRING" id="1642818.AWE51_19365"/>
<keyword evidence="1" id="KW-0732">Signal</keyword>
<feature type="signal peptide" evidence="1">
    <location>
        <begin position="1"/>
        <end position="25"/>
    </location>
</feature>
<dbReference type="Proteomes" id="UP000076715">
    <property type="component" value="Unassembled WGS sequence"/>
</dbReference>
<comment type="caution">
    <text evidence="2">The sequence shown here is derived from an EMBL/GenBank/DDBJ whole genome shotgun (WGS) entry which is preliminary data.</text>
</comment>
<sequence>MKLMKLIKIAALGLLVCLSNFSLNAQSKKQSYSFKKGEILDILLLTTKPEGGALFDRYKKTAFPVASKRSYKPQPGFIIKESTQSSFHPQNFLFGKWDNLESREKFLAEIETEVPDFHKQRRDIWSIFNMTYYEMTKDISFEIDRNKYNVVTSYWKKDANAFNTFKKEWIQKSKNKGGKNILALTKGISPLGYYYNPDYMVITQWENKAAFDAFYKENLKMNHKGVKDVNQFVIN</sequence>
<organism evidence="2 3">
    <name type="scientific">Aquimarina aggregata</name>
    <dbReference type="NCBI Taxonomy" id="1642818"/>
    <lineage>
        <taxon>Bacteria</taxon>
        <taxon>Pseudomonadati</taxon>
        <taxon>Bacteroidota</taxon>
        <taxon>Flavobacteriia</taxon>
        <taxon>Flavobacteriales</taxon>
        <taxon>Flavobacteriaceae</taxon>
        <taxon>Aquimarina</taxon>
    </lineage>
</organism>
<protein>
    <recommendedName>
        <fullName evidence="4">ABM domain-containing protein</fullName>
    </recommendedName>
</protein>
<dbReference type="EMBL" id="LQRT01000060">
    <property type="protein sequence ID" value="KZS38198.1"/>
    <property type="molecule type" value="Genomic_DNA"/>
</dbReference>
<gene>
    <name evidence="2" type="ORF">AWE51_19365</name>
</gene>
<evidence type="ECO:0000313" key="2">
    <source>
        <dbReference type="EMBL" id="KZS38198.1"/>
    </source>
</evidence>
<accession>A0A162WMW2</accession>
<name>A0A162WMW2_9FLAO</name>
<proteinExistence type="predicted"/>